<accession>A0ABV0CZP2</accession>
<feature type="signal peptide" evidence="1">
    <location>
        <begin position="1"/>
        <end position="25"/>
    </location>
</feature>
<evidence type="ECO:0008006" key="4">
    <source>
        <dbReference type="Google" id="ProtNLM"/>
    </source>
</evidence>
<name>A0ABV0CZP2_9SPHN</name>
<keyword evidence="1" id="KW-0732">Signal</keyword>
<evidence type="ECO:0000313" key="2">
    <source>
        <dbReference type="EMBL" id="MEN7538157.1"/>
    </source>
</evidence>
<protein>
    <recommendedName>
        <fullName evidence="4">DUF2059 domain-containing protein</fullName>
    </recommendedName>
</protein>
<gene>
    <name evidence="2" type="ORF">ABDJ38_13320</name>
</gene>
<dbReference type="RefSeq" id="WP_346785609.1">
    <property type="nucleotide sequence ID" value="NZ_JBDLBR010000004.1"/>
</dbReference>
<keyword evidence="3" id="KW-1185">Reference proteome</keyword>
<evidence type="ECO:0000256" key="1">
    <source>
        <dbReference type="SAM" id="SignalP"/>
    </source>
</evidence>
<feature type="chain" id="PRO_5047339463" description="DUF2059 domain-containing protein" evidence="1">
    <location>
        <begin position="26"/>
        <end position="179"/>
    </location>
</feature>
<evidence type="ECO:0000313" key="3">
    <source>
        <dbReference type="Proteomes" id="UP001484535"/>
    </source>
</evidence>
<sequence>MMGNKFLRSTVCGLAMMGASSSLFAQNTEIYPSAMNEQPANAEKQALIRRFMAATGLQRELDSGSFLERYALNSQLDWNSGTAATTLFEAITGPIEALKAEYEHVRPTYQEEFERHINWEYTEEELRQLVAFFESAVGQHYIDGDWRMRAYSATNLEDIEGELVRKAVARYQQAHSPQP</sequence>
<dbReference type="Proteomes" id="UP001484535">
    <property type="component" value="Unassembled WGS sequence"/>
</dbReference>
<organism evidence="2 3">
    <name type="scientific">Aurantiacibacter flavus</name>
    <dbReference type="NCBI Taxonomy" id="3145232"/>
    <lineage>
        <taxon>Bacteria</taxon>
        <taxon>Pseudomonadati</taxon>
        <taxon>Pseudomonadota</taxon>
        <taxon>Alphaproteobacteria</taxon>
        <taxon>Sphingomonadales</taxon>
        <taxon>Erythrobacteraceae</taxon>
        <taxon>Aurantiacibacter</taxon>
    </lineage>
</organism>
<proteinExistence type="predicted"/>
<reference evidence="2 3" key="1">
    <citation type="submission" date="2024-05" db="EMBL/GenBank/DDBJ databases">
        <authorList>
            <person name="Park S."/>
        </authorList>
    </citation>
    <scope>NUCLEOTIDE SEQUENCE [LARGE SCALE GENOMIC DNA]</scope>
    <source>
        <strain evidence="2 3">DGU5</strain>
    </source>
</reference>
<comment type="caution">
    <text evidence="2">The sequence shown here is derived from an EMBL/GenBank/DDBJ whole genome shotgun (WGS) entry which is preliminary data.</text>
</comment>
<dbReference type="EMBL" id="JBDLBR010000004">
    <property type="protein sequence ID" value="MEN7538157.1"/>
    <property type="molecule type" value="Genomic_DNA"/>
</dbReference>